<gene>
    <name evidence="1" type="ORF">GCM10010517_04480</name>
</gene>
<dbReference type="EMBL" id="BAAAVI010000002">
    <property type="protein sequence ID" value="GAA2847412.1"/>
    <property type="molecule type" value="Genomic_DNA"/>
</dbReference>
<keyword evidence="2" id="KW-1185">Reference proteome</keyword>
<dbReference type="Proteomes" id="UP001500831">
    <property type="component" value="Unassembled WGS sequence"/>
</dbReference>
<organism evidence="1 2">
    <name type="scientific">Streptosporangium fragile</name>
    <dbReference type="NCBI Taxonomy" id="46186"/>
    <lineage>
        <taxon>Bacteria</taxon>
        <taxon>Bacillati</taxon>
        <taxon>Actinomycetota</taxon>
        <taxon>Actinomycetes</taxon>
        <taxon>Streptosporangiales</taxon>
        <taxon>Streptosporangiaceae</taxon>
        <taxon>Streptosporangium</taxon>
    </lineage>
</organism>
<reference evidence="1 2" key="1">
    <citation type="journal article" date="2019" name="Int. J. Syst. Evol. Microbiol.">
        <title>The Global Catalogue of Microorganisms (GCM) 10K type strain sequencing project: providing services to taxonomists for standard genome sequencing and annotation.</title>
        <authorList>
            <consortium name="The Broad Institute Genomics Platform"/>
            <consortium name="The Broad Institute Genome Sequencing Center for Infectious Disease"/>
            <person name="Wu L."/>
            <person name="Ma J."/>
        </authorList>
    </citation>
    <scope>NUCLEOTIDE SEQUENCE [LARGE SCALE GENOMIC DNA]</scope>
    <source>
        <strain evidence="1 2">JCM 6242</strain>
    </source>
</reference>
<proteinExistence type="predicted"/>
<evidence type="ECO:0000313" key="2">
    <source>
        <dbReference type="Proteomes" id="UP001500831"/>
    </source>
</evidence>
<accession>A0ABN3VQ69</accession>
<comment type="caution">
    <text evidence="1">The sequence shown here is derived from an EMBL/GenBank/DDBJ whole genome shotgun (WGS) entry which is preliminary data.</text>
</comment>
<protein>
    <recommendedName>
        <fullName evidence="3">MOSC domain-containing protein</fullName>
    </recommendedName>
</protein>
<evidence type="ECO:0008006" key="3">
    <source>
        <dbReference type="Google" id="ProtNLM"/>
    </source>
</evidence>
<name>A0ABN3VQ69_9ACTN</name>
<sequence>MSPLIRVGETRFLLAASDEPVPRPAPDRWNDRVRLTLGEGEISGCVSGTESREWFCGSVEVARFHGVEEGAPFARGEGEGRAGGVLAVAYGDDSGKALGDLDAVPPLPPLRELFFRAAPRKVKAGQVCCFRRRQLNCGHPVGQAFVREIPRH</sequence>
<evidence type="ECO:0000313" key="1">
    <source>
        <dbReference type="EMBL" id="GAA2847412.1"/>
    </source>
</evidence>